<dbReference type="GeneID" id="63838090"/>
<dbReference type="Proteomes" id="UP000803844">
    <property type="component" value="Unassembled WGS sequence"/>
</dbReference>
<evidence type="ECO:0000313" key="2">
    <source>
        <dbReference type="EMBL" id="KAF3761028.1"/>
    </source>
</evidence>
<comment type="caution">
    <text evidence="2">The sequence shown here is derived from an EMBL/GenBank/DDBJ whole genome shotgun (WGS) entry which is preliminary data.</text>
</comment>
<dbReference type="EMBL" id="MU032352">
    <property type="protein sequence ID" value="KAF3761028.1"/>
    <property type="molecule type" value="Genomic_DNA"/>
</dbReference>
<accession>A0A9P5CJG4</accession>
<evidence type="ECO:0000256" key="1">
    <source>
        <dbReference type="SAM" id="MobiDB-lite"/>
    </source>
</evidence>
<feature type="compositionally biased region" description="Polar residues" evidence="1">
    <location>
        <begin position="32"/>
        <end position="41"/>
    </location>
</feature>
<evidence type="ECO:0000313" key="3">
    <source>
        <dbReference type="Proteomes" id="UP000803844"/>
    </source>
</evidence>
<organism evidence="2 3">
    <name type="scientific">Cryphonectria parasitica (strain ATCC 38755 / EP155)</name>
    <dbReference type="NCBI Taxonomy" id="660469"/>
    <lineage>
        <taxon>Eukaryota</taxon>
        <taxon>Fungi</taxon>
        <taxon>Dikarya</taxon>
        <taxon>Ascomycota</taxon>
        <taxon>Pezizomycotina</taxon>
        <taxon>Sordariomycetes</taxon>
        <taxon>Sordariomycetidae</taxon>
        <taxon>Diaporthales</taxon>
        <taxon>Cryphonectriaceae</taxon>
        <taxon>Cryphonectria-Endothia species complex</taxon>
        <taxon>Cryphonectria</taxon>
    </lineage>
</organism>
<reference evidence="2" key="1">
    <citation type="journal article" date="2020" name="Phytopathology">
        <title>Genome sequence of the chestnut blight fungus Cryphonectria parasitica EP155: A fundamental resource for an archetypical invasive plant pathogen.</title>
        <authorList>
            <person name="Crouch J.A."/>
            <person name="Dawe A."/>
            <person name="Aerts A."/>
            <person name="Barry K."/>
            <person name="Churchill A.C.L."/>
            <person name="Grimwood J."/>
            <person name="Hillman B."/>
            <person name="Milgroom M.G."/>
            <person name="Pangilinan J."/>
            <person name="Smith M."/>
            <person name="Salamov A."/>
            <person name="Schmutz J."/>
            <person name="Yadav J."/>
            <person name="Grigoriev I.V."/>
            <person name="Nuss D."/>
        </authorList>
    </citation>
    <scope>NUCLEOTIDE SEQUENCE</scope>
    <source>
        <strain evidence="2">EP155</strain>
    </source>
</reference>
<gene>
    <name evidence="2" type="ORF">M406DRAFT_334642</name>
</gene>
<name>A0A9P5CJG4_CRYP1</name>
<sequence length="338" mass="36684">MSEGDYARGPHNPFGIEVATADEDEDDGIQLSADTWTSLASPTPFARQSEHQRQRSPETLPEPDDLAGSCACLGTSPSPHESTTSIDAIALALSRQRLRLDACSSPPRPDVRASDDELGPAPQSTTTAVVPLEVDQAYQGPSASSEIRPFNVPSVSAAVVEKAAGPLSDEDSFELRASIADNNRRLRRRMSSRFHTIGQNSRETKGVEEGDMTRCRTQYGARPSLSSGTDVIRTLNFGENMEVDSPSLEVDEHASRDTESVRQSIEEYLATRRQNAAIGFDSSGQPLYRSSTETALRCRNLVKNKPRMRKRTKLRDKPSNAAIPAAASLGPTSTPTTQ</sequence>
<dbReference type="AlphaFoldDB" id="A0A9P5CJG4"/>
<feature type="compositionally biased region" description="Basic residues" evidence="1">
    <location>
        <begin position="305"/>
        <end position="314"/>
    </location>
</feature>
<feature type="compositionally biased region" description="Polar residues" evidence="1">
    <location>
        <begin position="75"/>
        <end position="86"/>
    </location>
</feature>
<proteinExistence type="predicted"/>
<feature type="region of interest" description="Disordered" evidence="1">
    <location>
        <begin position="305"/>
        <end position="338"/>
    </location>
</feature>
<feature type="region of interest" description="Disordered" evidence="1">
    <location>
        <begin position="1"/>
        <end position="86"/>
    </location>
</feature>
<keyword evidence="3" id="KW-1185">Reference proteome</keyword>
<dbReference type="RefSeq" id="XP_040772007.1">
    <property type="nucleotide sequence ID" value="XM_040920961.1"/>
</dbReference>
<protein>
    <submittedName>
        <fullName evidence="2">Uncharacterized protein</fullName>
    </submittedName>
</protein>
<dbReference type="OrthoDB" id="3910171at2759"/>
<feature type="region of interest" description="Disordered" evidence="1">
    <location>
        <begin position="100"/>
        <end position="131"/>
    </location>
</feature>